<keyword evidence="5" id="KW-0862">Zinc</keyword>
<dbReference type="GO" id="GO:0003677">
    <property type="term" value="F:DNA binding"/>
    <property type="evidence" value="ECO:0007669"/>
    <property type="project" value="InterPro"/>
</dbReference>
<dbReference type="SMART" id="SM01336">
    <property type="entry name" value="zf-PARP"/>
    <property type="match status" value="1"/>
</dbReference>
<comment type="caution">
    <text evidence="11">The sequence shown here is derived from an EMBL/GenBank/DDBJ whole genome shotgun (WGS) entry which is preliminary data.</text>
</comment>
<keyword evidence="6" id="KW-0143">Chaperone</keyword>
<dbReference type="InterPro" id="IPR027410">
    <property type="entry name" value="TCP-1-like_intermed_sf"/>
</dbReference>
<evidence type="ECO:0000259" key="10">
    <source>
        <dbReference type="PROSITE" id="PS50064"/>
    </source>
</evidence>
<accession>A0A2U1MJT2</accession>
<evidence type="ECO:0000313" key="11">
    <source>
        <dbReference type="EMBL" id="PWA61499.1"/>
    </source>
</evidence>
<feature type="compositionally biased region" description="Low complexity" evidence="8">
    <location>
        <begin position="406"/>
        <end position="420"/>
    </location>
</feature>
<dbReference type="PANTHER" id="PTHR45633">
    <property type="entry name" value="60 KDA HEAT SHOCK PROTEIN, MITOCHONDRIAL"/>
    <property type="match status" value="1"/>
</dbReference>
<dbReference type="OrthoDB" id="10528238at2759"/>
<feature type="region of interest" description="Disordered" evidence="8">
    <location>
        <begin position="376"/>
        <end position="428"/>
    </location>
</feature>
<dbReference type="AlphaFoldDB" id="A0A2U1MJT2"/>
<comment type="subcellular location">
    <subcellularLocation>
        <location evidence="1">Nucleus</location>
    </subcellularLocation>
</comment>
<dbReference type="InterPro" id="IPR001510">
    <property type="entry name" value="Znf_PARP"/>
</dbReference>
<feature type="compositionally biased region" description="Basic and acidic residues" evidence="8">
    <location>
        <begin position="200"/>
        <end position="211"/>
    </location>
</feature>
<dbReference type="GO" id="GO:0005634">
    <property type="term" value="C:nucleus"/>
    <property type="evidence" value="ECO:0007669"/>
    <property type="project" value="UniProtKB-SubCell"/>
</dbReference>
<dbReference type="SUPFAM" id="SSF54849">
    <property type="entry name" value="GroEL-intermediate domain like"/>
    <property type="match status" value="1"/>
</dbReference>
<protein>
    <submittedName>
        <fullName evidence="11">Chaperonin CPN60-1, mitochondrial</fullName>
    </submittedName>
</protein>
<dbReference type="PROSITE" id="PS50064">
    <property type="entry name" value="ZF_PARP_2"/>
    <property type="match status" value="1"/>
</dbReference>
<dbReference type="SUPFAM" id="SSF57716">
    <property type="entry name" value="Glucocorticoid receptor-like (DNA-binding domain)"/>
    <property type="match status" value="1"/>
</dbReference>
<keyword evidence="9" id="KW-0472">Membrane</keyword>
<dbReference type="Gene3D" id="3.30.260.10">
    <property type="entry name" value="TCP-1-like chaperonin intermediate domain"/>
    <property type="match status" value="1"/>
</dbReference>
<feature type="transmembrane region" description="Helical" evidence="9">
    <location>
        <begin position="152"/>
        <end position="175"/>
    </location>
</feature>
<evidence type="ECO:0000256" key="4">
    <source>
        <dbReference type="ARBA" id="ARBA00022771"/>
    </source>
</evidence>
<keyword evidence="4" id="KW-0863">Zinc-finger</keyword>
<dbReference type="Gene3D" id="3.50.7.10">
    <property type="entry name" value="GroEL"/>
    <property type="match status" value="1"/>
</dbReference>
<keyword evidence="3" id="KW-0479">Metal-binding</keyword>
<dbReference type="Gene3D" id="3.30.1740.10">
    <property type="entry name" value="Zinc finger, PARP-type"/>
    <property type="match status" value="1"/>
</dbReference>
<dbReference type="EMBL" id="PKPP01005089">
    <property type="protein sequence ID" value="PWA61499.1"/>
    <property type="molecule type" value="Genomic_DNA"/>
</dbReference>
<gene>
    <name evidence="11" type="ORF">CTI12_AA369900</name>
</gene>
<keyword evidence="7" id="KW-0539">Nucleus</keyword>
<name>A0A2U1MJT2_ARTAN</name>
<evidence type="ECO:0000256" key="1">
    <source>
        <dbReference type="ARBA" id="ARBA00004123"/>
    </source>
</evidence>
<evidence type="ECO:0000256" key="3">
    <source>
        <dbReference type="ARBA" id="ARBA00022723"/>
    </source>
</evidence>
<evidence type="ECO:0000256" key="6">
    <source>
        <dbReference type="ARBA" id="ARBA00023186"/>
    </source>
</evidence>
<comment type="similarity">
    <text evidence="2">Belongs to the chaperonin (HSP60) family.</text>
</comment>
<dbReference type="Proteomes" id="UP000245207">
    <property type="component" value="Unassembled WGS sequence"/>
</dbReference>
<dbReference type="PRINTS" id="PR00298">
    <property type="entry name" value="CHAPERONIN60"/>
</dbReference>
<dbReference type="STRING" id="35608.A0A2U1MJT2"/>
<feature type="region of interest" description="Disordered" evidence="8">
    <location>
        <begin position="195"/>
        <end position="222"/>
    </location>
</feature>
<evidence type="ECO:0000313" key="12">
    <source>
        <dbReference type="Proteomes" id="UP000245207"/>
    </source>
</evidence>
<evidence type="ECO:0000256" key="2">
    <source>
        <dbReference type="ARBA" id="ARBA00006607"/>
    </source>
</evidence>
<feature type="compositionally biased region" description="Basic residues" evidence="8">
    <location>
        <begin position="392"/>
        <end position="404"/>
    </location>
</feature>
<keyword evidence="12" id="KW-1185">Reference proteome</keyword>
<evidence type="ECO:0000256" key="7">
    <source>
        <dbReference type="ARBA" id="ARBA00023242"/>
    </source>
</evidence>
<dbReference type="InterPro" id="IPR001844">
    <property type="entry name" value="Cpn60/GroEL"/>
</dbReference>
<evidence type="ECO:0000256" key="5">
    <source>
        <dbReference type="ARBA" id="ARBA00022833"/>
    </source>
</evidence>
<proteinExistence type="inferred from homology"/>
<keyword evidence="9" id="KW-1133">Transmembrane helix</keyword>
<dbReference type="GO" id="GO:0042026">
    <property type="term" value="P:protein refolding"/>
    <property type="evidence" value="ECO:0007669"/>
    <property type="project" value="InterPro"/>
</dbReference>
<dbReference type="InterPro" id="IPR027409">
    <property type="entry name" value="GroEL-like_apical_dom_sf"/>
</dbReference>
<dbReference type="GO" id="GO:0140662">
    <property type="term" value="F:ATP-dependent protein folding chaperone"/>
    <property type="evidence" value="ECO:0007669"/>
    <property type="project" value="InterPro"/>
</dbReference>
<sequence length="428" mass="47765">MVLLQANSAFGVNPTASIRKAAQRRLEGLLRKAADPRLSIELCTSDYDKKKIQERLAKLSGGVVVLTIVGAIEAEVGEKKDRVTDALKVTKAAVEEGIVPRSKQLDDIPVACMFNSSRDEVEVEGIDQEKLKEMVSEGGQGSTKSMPYQRGYATLQIVLAPLILVFFFKEIGIYLDVSTLFMMRFCQKLRSAWEGDDEPESYRGDLKKLKTDEEEEAGQDKKKVTDEKVMAEYAKSGRSSCKKCSEKIESKSLRLGSRSPFAVRKNFVKLPIVIAAPLMLLIGKLVLKPEDHDRDLKIMTCSFYCSPYVSEDDDIVEHIFAMVVLTTQSTARIFPTRSLVDTNDDIAIREDDFHLFYADRVNLELGIDGEGEPFIPLPSNAPAPTPHEHEHKDHHHKHNPHHGSHALPPNAPVAAPAQAPTSSWTWLW</sequence>
<dbReference type="InterPro" id="IPR036957">
    <property type="entry name" value="Znf_PARP_sf"/>
</dbReference>
<dbReference type="GO" id="GO:0008270">
    <property type="term" value="F:zinc ion binding"/>
    <property type="evidence" value="ECO:0007669"/>
    <property type="project" value="UniProtKB-KW"/>
</dbReference>
<organism evidence="11 12">
    <name type="scientific">Artemisia annua</name>
    <name type="common">Sweet wormwood</name>
    <dbReference type="NCBI Taxonomy" id="35608"/>
    <lineage>
        <taxon>Eukaryota</taxon>
        <taxon>Viridiplantae</taxon>
        <taxon>Streptophyta</taxon>
        <taxon>Embryophyta</taxon>
        <taxon>Tracheophyta</taxon>
        <taxon>Spermatophyta</taxon>
        <taxon>Magnoliopsida</taxon>
        <taxon>eudicotyledons</taxon>
        <taxon>Gunneridae</taxon>
        <taxon>Pentapetalae</taxon>
        <taxon>asterids</taxon>
        <taxon>campanulids</taxon>
        <taxon>Asterales</taxon>
        <taxon>Asteraceae</taxon>
        <taxon>Asteroideae</taxon>
        <taxon>Anthemideae</taxon>
        <taxon>Artemisiinae</taxon>
        <taxon>Artemisia</taxon>
    </lineage>
</organism>
<keyword evidence="9" id="KW-0812">Transmembrane</keyword>
<feature type="compositionally biased region" description="Pro residues" evidence="8">
    <location>
        <begin position="376"/>
        <end position="385"/>
    </location>
</feature>
<evidence type="ECO:0000256" key="8">
    <source>
        <dbReference type="SAM" id="MobiDB-lite"/>
    </source>
</evidence>
<reference evidence="11 12" key="1">
    <citation type="journal article" date="2018" name="Mol. Plant">
        <title>The genome of Artemisia annua provides insight into the evolution of Asteraceae family and artemisinin biosynthesis.</title>
        <authorList>
            <person name="Shen Q."/>
            <person name="Zhang L."/>
            <person name="Liao Z."/>
            <person name="Wang S."/>
            <person name="Yan T."/>
            <person name="Shi P."/>
            <person name="Liu M."/>
            <person name="Fu X."/>
            <person name="Pan Q."/>
            <person name="Wang Y."/>
            <person name="Lv Z."/>
            <person name="Lu X."/>
            <person name="Zhang F."/>
            <person name="Jiang W."/>
            <person name="Ma Y."/>
            <person name="Chen M."/>
            <person name="Hao X."/>
            <person name="Li L."/>
            <person name="Tang Y."/>
            <person name="Lv G."/>
            <person name="Zhou Y."/>
            <person name="Sun X."/>
            <person name="Brodelius P.E."/>
            <person name="Rose J.K.C."/>
            <person name="Tang K."/>
        </authorList>
    </citation>
    <scope>NUCLEOTIDE SEQUENCE [LARGE SCALE GENOMIC DNA]</scope>
    <source>
        <strain evidence="12">cv. Huhao1</strain>
        <tissue evidence="11">Leaf</tissue>
    </source>
</reference>
<evidence type="ECO:0000256" key="9">
    <source>
        <dbReference type="SAM" id="Phobius"/>
    </source>
</evidence>
<feature type="domain" description="PARP-type" evidence="10">
    <location>
        <begin position="229"/>
        <end position="256"/>
    </location>
</feature>